<gene>
    <name evidence="1" type="ORF">HHK36_004691</name>
</gene>
<dbReference type="InterPro" id="IPR052147">
    <property type="entry name" value="PP2-like/Lectin"/>
</dbReference>
<evidence type="ECO:0000313" key="2">
    <source>
        <dbReference type="Proteomes" id="UP000655225"/>
    </source>
</evidence>
<dbReference type="AlphaFoldDB" id="A0A835DLS6"/>
<dbReference type="OrthoDB" id="533833at2759"/>
<dbReference type="GO" id="GO:0030246">
    <property type="term" value="F:carbohydrate binding"/>
    <property type="evidence" value="ECO:0007669"/>
    <property type="project" value="InterPro"/>
</dbReference>
<name>A0A835DLS6_TETSI</name>
<dbReference type="EMBL" id="JABCRI010000003">
    <property type="protein sequence ID" value="KAF8408628.1"/>
    <property type="molecule type" value="Genomic_DNA"/>
</dbReference>
<proteinExistence type="predicted"/>
<reference evidence="1 2" key="1">
    <citation type="submission" date="2020-04" db="EMBL/GenBank/DDBJ databases">
        <title>Plant Genome Project.</title>
        <authorList>
            <person name="Zhang R.-G."/>
        </authorList>
    </citation>
    <scope>NUCLEOTIDE SEQUENCE [LARGE SCALE GENOMIC DNA]</scope>
    <source>
        <strain evidence="1">YNK0</strain>
        <tissue evidence="1">Leaf</tissue>
    </source>
</reference>
<comment type="caution">
    <text evidence="1">The sequence shown here is derived from an EMBL/GenBank/DDBJ whole genome shotgun (WGS) entry which is preliminary data.</text>
</comment>
<protein>
    <submittedName>
        <fullName evidence="1">Uncharacterized protein</fullName>
    </submittedName>
</protein>
<evidence type="ECO:0000313" key="1">
    <source>
        <dbReference type="EMBL" id="KAF8408628.1"/>
    </source>
</evidence>
<dbReference type="PANTHER" id="PTHR48478:SF1">
    <property type="entry name" value="LECTIN-LIKE"/>
    <property type="match status" value="1"/>
</dbReference>
<dbReference type="PANTHER" id="PTHR48478">
    <property type="entry name" value="LECTIN-LIKE"/>
    <property type="match status" value="1"/>
</dbReference>
<dbReference type="Pfam" id="PF14299">
    <property type="entry name" value="PP2"/>
    <property type="match status" value="1"/>
</dbReference>
<dbReference type="OMA" id="EIYIHEY"/>
<organism evidence="1 2">
    <name type="scientific">Tetracentron sinense</name>
    <name type="common">Spur-leaf</name>
    <dbReference type="NCBI Taxonomy" id="13715"/>
    <lineage>
        <taxon>Eukaryota</taxon>
        <taxon>Viridiplantae</taxon>
        <taxon>Streptophyta</taxon>
        <taxon>Embryophyta</taxon>
        <taxon>Tracheophyta</taxon>
        <taxon>Spermatophyta</taxon>
        <taxon>Magnoliopsida</taxon>
        <taxon>Trochodendrales</taxon>
        <taxon>Trochodendraceae</taxon>
        <taxon>Tetracentron</taxon>
    </lineage>
</organism>
<keyword evidence="2" id="KW-1185">Reference proteome</keyword>
<sequence>MGIGSSNCEDSKPIEEFGRQLSLSSDSEIMTPKESEPKLPHNYEAILKDADPPMIWSSMDDLKDQLHFGVFLNQKRKASPNPIQDKYWVEKNSGYNCFMLFARDLSITWAEDEQYWHWHDPTEITSADVFVDVAEVLNVCWLEVHGKFNMKNLSQGIKYEVVFVVMLKNLAYGWEVPVNLRLALPDGNKQERKERLLDMPRGEWVELRVGEFHTSHDRVGKMQFTMFEYEGGKWKRGLVIKGASIRPKK</sequence>
<accession>A0A835DLS6</accession>
<dbReference type="Proteomes" id="UP000655225">
    <property type="component" value="Unassembled WGS sequence"/>
</dbReference>
<dbReference type="InterPro" id="IPR025886">
    <property type="entry name" value="PP2-like"/>
</dbReference>